<organism evidence="1 3">
    <name type="scientific">Podospora appendiculata</name>
    <dbReference type="NCBI Taxonomy" id="314037"/>
    <lineage>
        <taxon>Eukaryota</taxon>
        <taxon>Fungi</taxon>
        <taxon>Dikarya</taxon>
        <taxon>Ascomycota</taxon>
        <taxon>Pezizomycotina</taxon>
        <taxon>Sordariomycetes</taxon>
        <taxon>Sordariomycetidae</taxon>
        <taxon>Sordariales</taxon>
        <taxon>Podosporaceae</taxon>
        <taxon>Podospora</taxon>
    </lineage>
</organism>
<proteinExistence type="predicted"/>
<dbReference type="SUPFAM" id="SSF48452">
    <property type="entry name" value="TPR-like"/>
    <property type="match status" value="2"/>
</dbReference>
<reference evidence="1" key="2">
    <citation type="submission" date="2023-06" db="EMBL/GenBank/DDBJ databases">
        <authorList>
            <consortium name="Lawrence Berkeley National Laboratory"/>
            <person name="Haridas S."/>
            <person name="Hensen N."/>
            <person name="Bonometti L."/>
            <person name="Westerberg I."/>
            <person name="Brannstrom I.O."/>
            <person name="Guillou S."/>
            <person name="Cros-Aarteil S."/>
            <person name="Calhoun S."/>
            <person name="Kuo A."/>
            <person name="Mondo S."/>
            <person name="Pangilinan J."/>
            <person name="Riley R."/>
            <person name="Labutti K."/>
            <person name="Andreopoulos B."/>
            <person name="Lipzen A."/>
            <person name="Chen C."/>
            <person name="Yanf M."/>
            <person name="Daum C."/>
            <person name="Ng V."/>
            <person name="Clum A."/>
            <person name="Steindorff A."/>
            <person name="Ohm R."/>
            <person name="Martin F."/>
            <person name="Silar P."/>
            <person name="Natvig D."/>
            <person name="Lalanne C."/>
            <person name="Gautier V."/>
            <person name="Ament-Velasquez S.L."/>
            <person name="Kruys A."/>
            <person name="Hutchinson M.I."/>
            <person name="Powell A.J."/>
            <person name="Barry K."/>
            <person name="Miller A.N."/>
            <person name="Grigoriev I.V."/>
            <person name="Debuchy R."/>
            <person name="Gladieux P."/>
            <person name="Thoren M.H."/>
            <person name="Johannesson H."/>
        </authorList>
    </citation>
    <scope>NUCLEOTIDE SEQUENCE</scope>
    <source>
        <strain evidence="1">CBS 314.62</strain>
    </source>
</reference>
<reference evidence="1" key="1">
    <citation type="journal article" date="2023" name="Mol. Phylogenet. Evol.">
        <title>Genome-scale phylogeny and comparative genomics of the fungal order Sordariales.</title>
        <authorList>
            <person name="Hensen N."/>
            <person name="Bonometti L."/>
            <person name="Westerberg I."/>
            <person name="Brannstrom I.O."/>
            <person name="Guillou S."/>
            <person name="Cros-Aarteil S."/>
            <person name="Calhoun S."/>
            <person name="Haridas S."/>
            <person name="Kuo A."/>
            <person name="Mondo S."/>
            <person name="Pangilinan J."/>
            <person name="Riley R."/>
            <person name="LaButti K."/>
            <person name="Andreopoulos B."/>
            <person name="Lipzen A."/>
            <person name="Chen C."/>
            <person name="Yan M."/>
            <person name="Daum C."/>
            <person name="Ng V."/>
            <person name="Clum A."/>
            <person name="Steindorff A."/>
            <person name="Ohm R.A."/>
            <person name="Martin F."/>
            <person name="Silar P."/>
            <person name="Natvig D.O."/>
            <person name="Lalanne C."/>
            <person name="Gautier V."/>
            <person name="Ament-Velasquez S.L."/>
            <person name="Kruys A."/>
            <person name="Hutchinson M.I."/>
            <person name="Powell A.J."/>
            <person name="Barry K."/>
            <person name="Miller A.N."/>
            <person name="Grigoriev I.V."/>
            <person name="Debuchy R."/>
            <person name="Gladieux P."/>
            <person name="Hiltunen Thoren M."/>
            <person name="Johannesson H."/>
        </authorList>
    </citation>
    <scope>NUCLEOTIDE SEQUENCE</scope>
    <source>
        <strain evidence="1">CBS 314.62</strain>
    </source>
</reference>
<name>A0AAE0WYU3_9PEZI</name>
<evidence type="ECO:0000313" key="1">
    <source>
        <dbReference type="EMBL" id="KAK3680771.1"/>
    </source>
</evidence>
<dbReference type="Gene3D" id="1.25.40.10">
    <property type="entry name" value="Tetratricopeptide repeat domain"/>
    <property type="match status" value="1"/>
</dbReference>
<dbReference type="EMBL" id="JAULSO010000002">
    <property type="protein sequence ID" value="KAK3689938.1"/>
    <property type="molecule type" value="Genomic_DNA"/>
</dbReference>
<dbReference type="InterPro" id="IPR011990">
    <property type="entry name" value="TPR-like_helical_dom_sf"/>
</dbReference>
<evidence type="ECO:0000313" key="3">
    <source>
        <dbReference type="Proteomes" id="UP001270362"/>
    </source>
</evidence>
<dbReference type="EMBL" id="JAULSO010000010">
    <property type="protein sequence ID" value="KAK3680771.1"/>
    <property type="molecule type" value="Genomic_DNA"/>
</dbReference>
<accession>A0AAE0WYU3</accession>
<protein>
    <submittedName>
        <fullName evidence="1">Uncharacterized protein</fullName>
    </submittedName>
</protein>
<gene>
    <name evidence="2" type="ORF">B0T22DRAFT_182481</name>
    <name evidence="1" type="ORF">B0T22DRAFT_445932</name>
</gene>
<evidence type="ECO:0000313" key="2">
    <source>
        <dbReference type="EMBL" id="KAK3689938.1"/>
    </source>
</evidence>
<dbReference type="AlphaFoldDB" id="A0AAE0WYU3"/>
<keyword evidence="3" id="KW-1185">Reference proteome</keyword>
<dbReference type="Proteomes" id="UP001270362">
    <property type="component" value="Unassembled WGS sequence"/>
</dbReference>
<sequence>MSNDAVAQFDGHLRRAHDYGESARWEYMSRELHEAKALCETEGFPDAARRRRDVLGHLGSVERRLGRFGNAQRLLEDVVKDSQTGDVQRLEVSGELSVVYRHLNDFAKAKEICNDQYQVARRLARKAEEEMCRAIGNLGMANYQLSQEKNDSGLLDEAIAQVQERVKRARELQAKLKKEDPKSRTIRKARTWESIGLDRLTLCYIAAGDTAEAVKYGEMSQQMTKNSPDPTIRAMSRFYYGHALLRDGQRDKAMAVFNFTSLQDQCTSAIALCKEPSDEYCQYLKIMVDEGVDLLHYDEQNYNALDYAVFGDGEAMQDAILDGLRKTPSLQPDDVTRLLEGAHLKKHYKEVFQEHLRPELRSGSDGSIQKMRLTYARLLSSDPAKKALFDDLKFVRYSDFVGHGRLPRSTDNLAQTFEEASQAHPEGNFDPYVVFFSYRWIGKRTDPGFPCPDDPHHTQYKRMRNAIESFLTHSNLDAERIHIWLDWACIGQENKEKGVNALPIIVTQCNAVVSLIDDIYFSRAWCAVEASLINTLVNSHGQHQWCTHTLSSPETDATTGTLEKSTLQDRVATDPTKLAVSVESDRPRVAFLYNQSILLGNATLS</sequence>
<comment type="caution">
    <text evidence="1">The sequence shown here is derived from an EMBL/GenBank/DDBJ whole genome shotgun (WGS) entry which is preliminary data.</text>
</comment>